<dbReference type="Gene3D" id="2.30.24.10">
    <property type="entry name" value="CAT RNA-binding domain"/>
    <property type="match status" value="1"/>
</dbReference>
<dbReference type="InterPro" id="IPR004341">
    <property type="entry name" value="CAT_RNA-bd_dom"/>
</dbReference>
<dbReference type="PANTHER" id="PTHR30185">
    <property type="entry name" value="CRYPTIC BETA-GLUCOSIDE BGL OPERON ANTITERMINATOR"/>
    <property type="match status" value="1"/>
</dbReference>
<keyword evidence="1" id="KW-0677">Repeat</keyword>
<proteinExistence type="predicted"/>
<accession>A0A9D2BNA4</accession>
<dbReference type="GO" id="GO:0003723">
    <property type="term" value="F:RNA binding"/>
    <property type="evidence" value="ECO:0007669"/>
    <property type="project" value="InterPro"/>
</dbReference>
<reference evidence="3" key="2">
    <citation type="submission" date="2021-04" db="EMBL/GenBank/DDBJ databases">
        <authorList>
            <person name="Gilroy R."/>
        </authorList>
    </citation>
    <scope>NUCLEOTIDE SEQUENCE</scope>
    <source>
        <strain evidence="3">ChiGjej1B1-14440</strain>
    </source>
</reference>
<protein>
    <submittedName>
        <fullName evidence="3">PRD domain-containing protein</fullName>
    </submittedName>
</protein>
<evidence type="ECO:0000313" key="4">
    <source>
        <dbReference type="Proteomes" id="UP000886724"/>
    </source>
</evidence>
<evidence type="ECO:0000313" key="3">
    <source>
        <dbReference type="EMBL" id="HIX81479.1"/>
    </source>
</evidence>
<dbReference type="Gene3D" id="1.10.1790.10">
    <property type="entry name" value="PRD domain"/>
    <property type="match status" value="2"/>
</dbReference>
<evidence type="ECO:0000256" key="1">
    <source>
        <dbReference type="ARBA" id="ARBA00022737"/>
    </source>
</evidence>
<feature type="domain" description="PRD" evidence="2">
    <location>
        <begin position="170"/>
        <end position="276"/>
    </location>
</feature>
<dbReference type="PANTHER" id="PTHR30185:SF15">
    <property type="entry name" value="CRYPTIC BETA-GLUCOSIDE BGL OPERON ANTITERMINATOR"/>
    <property type="match status" value="1"/>
</dbReference>
<gene>
    <name evidence="3" type="ORF">H9980_05840</name>
</gene>
<dbReference type="AlphaFoldDB" id="A0A9D2BNA4"/>
<dbReference type="InterPro" id="IPR036634">
    <property type="entry name" value="PRD_sf"/>
</dbReference>
<dbReference type="Proteomes" id="UP000886724">
    <property type="component" value="Unassembled WGS sequence"/>
</dbReference>
<reference evidence="3" key="1">
    <citation type="journal article" date="2021" name="PeerJ">
        <title>Extensive microbial diversity within the chicken gut microbiome revealed by metagenomics and culture.</title>
        <authorList>
            <person name="Gilroy R."/>
            <person name="Ravi A."/>
            <person name="Getino M."/>
            <person name="Pursley I."/>
            <person name="Horton D.L."/>
            <person name="Alikhan N.F."/>
            <person name="Baker D."/>
            <person name="Gharbi K."/>
            <person name="Hall N."/>
            <person name="Watson M."/>
            <person name="Adriaenssens E.M."/>
            <person name="Foster-Nyarko E."/>
            <person name="Jarju S."/>
            <person name="Secka A."/>
            <person name="Antonio M."/>
            <person name="Oren A."/>
            <person name="Chaudhuri R.R."/>
            <person name="La Ragione R."/>
            <person name="Hildebrand F."/>
            <person name="Pallen M.J."/>
        </authorList>
    </citation>
    <scope>NUCLEOTIDE SEQUENCE</scope>
    <source>
        <strain evidence="3">ChiGjej1B1-14440</strain>
    </source>
</reference>
<organism evidence="3 4">
    <name type="scientific">Candidatus Erysipelatoclostridium merdavium</name>
    <dbReference type="NCBI Taxonomy" id="2838566"/>
    <lineage>
        <taxon>Bacteria</taxon>
        <taxon>Bacillati</taxon>
        <taxon>Bacillota</taxon>
        <taxon>Erysipelotrichia</taxon>
        <taxon>Erysipelotrichales</taxon>
        <taxon>Erysipelotrichales incertae sedis</taxon>
    </lineage>
</organism>
<dbReference type="PROSITE" id="PS51372">
    <property type="entry name" value="PRD_2"/>
    <property type="match status" value="2"/>
</dbReference>
<dbReference type="Pfam" id="PF03123">
    <property type="entry name" value="CAT_RBD"/>
    <property type="match status" value="1"/>
</dbReference>
<dbReference type="EMBL" id="DXET01000133">
    <property type="protein sequence ID" value="HIX81479.1"/>
    <property type="molecule type" value="Genomic_DNA"/>
</dbReference>
<dbReference type="Pfam" id="PF00874">
    <property type="entry name" value="PRD"/>
    <property type="match status" value="2"/>
</dbReference>
<dbReference type="InterPro" id="IPR011608">
    <property type="entry name" value="PRD"/>
</dbReference>
<dbReference type="InterPro" id="IPR050661">
    <property type="entry name" value="BglG_antiterminators"/>
</dbReference>
<dbReference type="InterPro" id="IPR036650">
    <property type="entry name" value="CAT_RNA-bd_dom_sf"/>
</dbReference>
<dbReference type="SUPFAM" id="SSF63520">
    <property type="entry name" value="PTS-regulatory domain, PRD"/>
    <property type="match status" value="2"/>
</dbReference>
<feature type="domain" description="PRD" evidence="2">
    <location>
        <begin position="64"/>
        <end position="169"/>
    </location>
</feature>
<dbReference type="GO" id="GO:0006355">
    <property type="term" value="P:regulation of DNA-templated transcription"/>
    <property type="evidence" value="ECO:0007669"/>
    <property type="project" value="InterPro"/>
</dbReference>
<evidence type="ECO:0000259" key="2">
    <source>
        <dbReference type="PROSITE" id="PS51372"/>
    </source>
</evidence>
<comment type="caution">
    <text evidence="3">The sequence shown here is derived from an EMBL/GenBank/DDBJ whole genome shotgun (WGS) entry which is preliminary data.</text>
</comment>
<dbReference type="SUPFAM" id="SSF50151">
    <property type="entry name" value="SacY-like RNA-binding domain"/>
    <property type="match status" value="1"/>
</dbReference>
<name>A0A9D2BNA4_9FIRM</name>
<sequence>MRIIKVFNNNSVAALSNELGDIIVTGSGVGFQKKIGDLVDENKIEKTYLFKGKDQEKLTKDIENMAPIYYEITNKIVSKANKELETKFYGEIFLAISDHIAFAIKRIRENINLPNIILNDVKALYKKEYQIGLWALDYIEKKTKVRLEESEAGYIALYLVNFSMSDKTNNVAQVVTLTKDVLSIIKETMGVDFEEDSMSYARISIHLKYLAERIFHDVKGNSKDTTANIRKMLKENERLALCIEKIVAMIKQCYNYELSPDEQTFLAIHIKNNAGI</sequence>
<dbReference type="SMART" id="SM01061">
    <property type="entry name" value="CAT_RBD"/>
    <property type="match status" value="1"/>
</dbReference>